<dbReference type="Gene3D" id="2.40.100.10">
    <property type="entry name" value="Cyclophilin-like"/>
    <property type="match status" value="1"/>
</dbReference>
<keyword evidence="2 5" id="KW-0378">Hydrolase</keyword>
<organism evidence="5 6">
    <name type="scientific">Flagellimonas spongiicola</name>
    <dbReference type="NCBI Taxonomy" id="2942208"/>
    <lineage>
        <taxon>Bacteria</taxon>
        <taxon>Pseudomonadati</taxon>
        <taxon>Bacteroidota</taxon>
        <taxon>Flavobacteriia</taxon>
        <taxon>Flavobacteriales</taxon>
        <taxon>Flavobacteriaceae</taxon>
        <taxon>Flagellimonas</taxon>
    </lineage>
</organism>
<dbReference type="Pfam" id="PF02682">
    <property type="entry name" value="CT_C_D"/>
    <property type="match status" value="1"/>
</dbReference>
<dbReference type="InterPro" id="IPR010016">
    <property type="entry name" value="PxpB"/>
</dbReference>
<evidence type="ECO:0000259" key="4">
    <source>
        <dbReference type="SMART" id="SM00796"/>
    </source>
</evidence>
<reference evidence="5 6" key="1">
    <citation type="submission" date="2022-05" db="EMBL/GenBank/DDBJ databases">
        <authorList>
            <person name="Park J.-S."/>
        </authorList>
    </citation>
    <scope>NUCLEOTIDE SEQUENCE [LARGE SCALE GENOMIC DNA]</scope>
    <source>
        <strain evidence="5 6">2012CJ35-5</strain>
    </source>
</reference>
<dbReference type="GO" id="GO:0017168">
    <property type="term" value="F:5-oxoprolinase (ATP-hydrolyzing) activity"/>
    <property type="evidence" value="ECO:0007669"/>
    <property type="project" value="UniProtKB-EC"/>
</dbReference>
<dbReference type="EC" id="3.5.2.9" evidence="5"/>
<dbReference type="InterPro" id="IPR003833">
    <property type="entry name" value="CT_C_D"/>
</dbReference>
<sequence>MKEFPINIKPFGQRAVLVEWPNEVNESILNDILRFVDCFQQLGLPGWEMSIAYNSLTMVSAMEDIDFDLIAEQIKACHNEDGSQQLSKERYLWKIPVCYDAEFGLDLNETAQTLALSVDELIVQHTSFQYTVFGIGFLPGFMYLGGLPSKLEIPRRKEPRLHVARGSVGLAGKQTGIYPQDSPGGWNIIGSSPIPIFNPASEKPCFVSVGDKIQFTQISRAEYDLKRIEAEVGILRPEKHKLDA</sequence>
<dbReference type="NCBIfam" id="TIGR00370">
    <property type="entry name" value="5-oxoprolinase subunit PxpB"/>
    <property type="match status" value="1"/>
</dbReference>
<evidence type="ECO:0000256" key="1">
    <source>
        <dbReference type="ARBA" id="ARBA00022741"/>
    </source>
</evidence>
<dbReference type="Gene3D" id="3.30.1360.40">
    <property type="match status" value="1"/>
</dbReference>
<dbReference type="RefSeq" id="WP_249656394.1">
    <property type="nucleotide sequence ID" value="NZ_JAMFMA010000001.1"/>
</dbReference>
<accession>A0ABT0PPA0</accession>
<dbReference type="InterPro" id="IPR029000">
    <property type="entry name" value="Cyclophilin-like_dom_sf"/>
</dbReference>
<keyword evidence="1" id="KW-0547">Nucleotide-binding</keyword>
<dbReference type="PANTHER" id="PTHR34698">
    <property type="entry name" value="5-OXOPROLINASE SUBUNIT B"/>
    <property type="match status" value="1"/>
</dbReference>
<keyword evidence="3" id="KW-0067">ATP-binding</keyword>
<dbReference type="SUPFAM" id="SSF50891">
    <property type="entry name" value="Cyclophilin-like"/>
    <property type="match status" value="1"/>
</dbReference>
<proteinExistence type="predicted"/>
<dbReference type="EMBL" id="JAMFMA010000001">
    <property type="protein sequence ID" value="MCL6273213.1"/>
    <property type="molecule type" value="Genomic_DNA"/>
</dbReference>
<comment type="caution">
    <text evidence="5">The sequence shown here is derived from an EMBL/GenBank/DDBJ whole genome shotgun (WGS) entry which is preliminary data.</text>
</comment>
<keyword evidence="6" id="KW-1185">Reference proteome</keyword>
<protein>
    <submittedName>
        <fullName evidence="5">5-oxoprolinase subunit PxpB</fullName>
        <ecNumber evidence="5">3.5.2.9</ecNumber>
    </submittedName>
</protein>
<evidence type="ECO:0000256" key="2">
    <source>
        <dbReference type="ARBA" id="ARBA00022801"/>
    </source>
</evidence>
<evidence type="ECO:0000313" key="5">
    <source>
        <dbReference type="EMBL" id="MCL6273213.1"/>
    </source>
</evidence>
<dbReference type="SMART" id="SM00796">
    <property type="entry name" value="AHS1"/>
    <property type="match status" value="1"/>
</dbReference>
<feature type="domain" description="Carboxyltransferase" evidence="4">
    <location>
        <begin position="6"/>
        <end position="207"/>
    </location>
</feature>
<dbReference type="PANTHER" id="PTHR34698:SF2">
    <property type="entry name" value="5-OXOPROLINASE SUBUNIT B"/>
    <property type="match status" value="1"/>
</dbReference>
<dbReference type="SUPFAM" id="SSF160467">
    <property type="entry name" value="PH0987 N-terminal domain-like"/>
    <property type="match status" value="1"/>
</dbReference>
<evidence type="ECO:0000313" key="6">
    <source>
        <dbReference type="Proteomes" id="UP001203607"/>
    </source>
</evidence>
<gene>
    <name evidence="5" type="primary">pxpB</name>
    <name evidence="5" type="ORF">M3P19_04290</name>
</gene>
<evidence type="ECO:0000256" key="3">
    <source>
        <dbReference type="ARBA" id="ARBA00022840"/>
    </source>
</evidence>
<name>A0ABT0PPA0_9FLAO</name>
<dbReference type="Proteomes" id="UP001203607">
    <property type="component" value="Unassembled WGS sequence"/>
</dbReference>